<dbReference type="InterPro" id="IPR001005">
    <property type="entry name" value="SANT/Myb"/>
</dbReference>
<keyword evidence="5" id="KW-0862">Zinc</keyword>
<dbReference type="OMA" id="WNWVKQL"/>
<dbReference type="Proteomes" id="UP000472267">
    <property type="component" value="Unassembled WGS sequence"/>
</dbReference>
<dbReference type="GO" id="GO:0003714">
    <property type="term" value="F:transcription corepressor activity"/>
    <property type="evidence" value="ECO:0007669"/>
    <property type="project" value="TreeGrafter"/>
</dbReference>
<evidence type="ECO:0000256" key="2">
    <source>
        <dbReference type="ARBA" id="ARBA00023015"/>
    </source>
</evidence>
<dbReference type="InterPro" id="IPR009057">
    <property type="entry name" value="Homeodomain-like_sf"/>
</dbReference>
<dbReference type="PROSITE" id="PS00028">
    <property type="entry name" value="ZINC_FINGER_C2H2_1"/>
    <property type="match status" value="1"/>
</dbReference>
<dbReference type="SMART" id="SM00717">
    <property type="entry name" value="SANT"/>
    <property type="match status" value="1"/>
</dbReference>
<evidence type="ECO:0000313" key="11">
    <source>
        <dbReference type="Proteomes" id="UP000472267"/>
    </source>
</evidence>
<dbReference type="Gene3D" id="1.10.10.60">
    <property type="entry name" value="Homeodomain-like"/>
    <property type="match status" value="1"/>
</dbReference>
<reference evidence="10" key="2">
    <citation type="submission" date="2025-09" db="UniProtKB">
        <authorList>
            <consortium name="Ensembl"/>
        </authorList>
    </citation>
    <scope>IDENTIFICATION</scope>
</reference>
<protein>
    <submittedName>
        <fullName evidence="10">Transcriptional-regulating factor 1-like</fullName>
    </submittedName>
</protein>
<keyword evidence="5" id="KW-0479">Metal-binding</keyword>
<sequence>MSDAYSTFSPPPTMHHSYQAPPPPYIHSPPQTSPHFPPHFLPQMTPPHLPHPQMTPPHLSHRQMTPPHLPHPQMTPPHLPHRQMTPPHLPHPQMTPPHLPHPQMTPPHLLPPHSTSSHVIQTHVAPHHLPPGQVTSSHLPHPQGTPLHLVHQSQETLFDFPYAEVSPSQVPPLPQDLLFGSNPSSDFDQPDWDGPGLSCLLSGEGFPSQNQASVLHDGNVQLANSTHTLLEQGHLPGHTWGPLELAQPQLHCSAPGSVSERGLLGGWSSMDDLPDVQFFNDAPQPFYSPATPGPSPQYPSTPALLGTGPQRAKGPVFNSQQSFSCSLTESHQQLLHQMSSLPIQPEPDDRPPGLPGSPGLFREAFSGQGRELRLNQRKECREGTEPDSRWMKLMKPESSAEVPDSRLLCLVCQREFRSLPALNGHMRSHSGVREASWVKKDPSTSSKCTVSMVMPVTVPVQSRGASKAWRRGQRRCRSAGGGSLYCSLMRPNEKEEEEGEGEGEEGAHGDGGHYVPPLMLPPLRAGPGLFCTLTTGRQKRVQTVQFHNGSGGVGVESARPPPGTLTARVMKPRINVGSGFQANIPPLQPKKRACLDSHNALLQWAPWTELEQPATRQRVEALLRMVRSSVVAGGGASPDHTLHVLSQCKGDFLRTTEKLLSSQTASSQAPAGVRWSPAEKRLLVKSLQLHQKNFHMVQKAVKTKSLSECVEFYYLFKKKMSLSSSLTVTLPDADGQGSSGSQDAKLTTELHTTSQHTQETEMQNYRLKAIN</sequence>
<evidence type="ECO:0000259" key="7">
    <source>
        <dbReference type="PROSITE" id="PS50157"/>
    </source>
</evidence>
<dbReference type="InterPro" id="IPR051066">
    <property type="entry name" value="Trans_reg/Corepressor"/>
</dbReference>
<feature type="compositionally biased region" description="Pro residues" evidence="6">
    <location>
        <begin position="67"/>
        <end position="78"/>
    </location>
</feature>
<feature type="region of interest" description="Disordered" evidence="6">
    <location>
        <begin position="490"/>
        <end position="512"/>
    </location>
</feature>
<evidence type="ECO:0000256" key="1">
    <source>
        <dbReference type="ARBA" id="ARBA00004123"/>
    </source>
</evidence>
<dbReference type="PROSITE" id="PS50157">
    <property type="entry name" value="ZINC_FINGER_C2H2_2"/>
    <property type="match status" value="1"/>
</dbReference>
<feature type="region of interest" description="Disordered" evidence="6">
    <location>
        <begin position="341"/>
        <end position="363"/>
    </location>
</feature>
<dbReference type="Pfam" id="PF01448">
    <property type="entry name" value="ELM2"/>
    <property type="match status" value="1"/>
</dbReference>
<gene>
    <name evidence="10" type="primary">LOC115384250</name>
</gene>
<dbReference type="Ensembl" id="ENSSFAT00005033788.1">
    <property type="protein sequence ID" value="ENSSFAP00005032633.1"/>
    <property type="gene ID" value="ENSSFAG00005016518.1"/>
</dbReference>
<dbReference type="SMART" id="SM01189">
    <property type="entry name" value="ELM2"/>
    <property type="match status" value="1"/>
</dbReference>
<keyword evidence="5" id="KW-0863">Zinc-finger</keyword>
<feature type="region of interest" description="Disordered" evidence="6">
    <location>
        <begin position="279"/>
        <end position="321"/>
    </location>
</feature>
<dbReference type="InterPro" id="IPR013087">
    <property type="entry name" value="Znf_C2H2_type"/>
</dbReference>
<dbReference type="OrthoDB" id="10258692at2759"/>
<proteinExistence type="predicted"/>
<evidence type="ECO:0000259" key="9">
    <source>
        <dbReference type="PROSITE" id="PS51293"/>
    </source>
</evidence>
<accession>A0A672HTQ3</accession>
<dbReference type="AlphaFoldDB" id="A0A672HTQ3"/>
<organism evidence="10 11">
    <name type="scientific">Salarias fasciatus</name>
    <name type="common">Jewelled blenny</name>
    <name type="synonym">Blennius fasciatus</name>
    <dbReference type="NCBI Taxonomy" id="181472"/>
    <lineage>
        <taxon>Eukaryota</taxon>
        <taxon>Metazoa</taxon>
        <taxon>Chordata</taxon>
        <taxon>Craniata</taxon>
        <taxon>Vertebrata</taxon>
        <taxon>Euteleostomi</taxon>
        <taxon>Actinopterygii</taxon>
        <taxon>Neopterygii</taxon>
        <taxon>Teleostei</taxon>
        <taxon>Neoteleostei</taxon>
        <taxon>Acanthomorphata</taxon>
        <taxon>Ovalentaria</taxon>
        <taxon>Blenniimorphae</taxon>
        <taxon>Blenniiformes</taxon>
        <taxon>Blennioidei</taxon>
        <taxon>Blenniidae</taxon>
        <taxon>Salariinae</taxon>
        <taxon>Salarias</taxon>
    </lineage>
</organism>
<reference evidence="10" key="1">
    <citation type="submission" date="2025-08" db="UniProtKB">
        <authorList>
            <consortium name="Ensembl"/>
        </authorList>
    </citation>
    <scope>IDENTIFICATION</scope>
</reference>
<evidence type="ECO:0000259" key="8">
    <source>
        <dbReference type="PROSITE" id="PS51156"/>
    </source>
</evidence>
<feature type="compositionally biased region" description="Pro residues" evidence="6">
    <location>
        <begin position="87"/>
        <end position="110"/>
    </location>
</feature>
<feature type="compositionally biased region" description="Pro residues" evidence="6">
    <location>
        <begin position="20"/>
        <end position="55"/>
    </location>
</feature>
<dbReference type="GO" id="GO:0000118">
    <property type="term" value="C:histone deacetylase complex"/>
    <property type="evidence" value="ECO:0007669"/>
    <property type="project" value="TreeGrafter"/>
</dbReference>
<feature type="domain" description="ELM2" evidence="8">
    <location>
        <begin position="572"/>
        <end position="663"/>
    </location>
</feature>
<keyword evidence="11" id="KW-1185">Reference proteome</keyword>
<feature type="compositionally biased region" description="Acidic residues" evidence="6">
    <location>
        <begin position="494"/>
        <end position="504"/>
    </location>
</feature>
<evidence type="ECO:0000256" key="6">
    <source>
        <dbReference type="SAM" id="MobiDB-lite"/>
    </source>
</evidence>
<keyword evidence="2" id="KW-0805">Transcription regulation</keyword>
<dbReference type="RefSeq" id="XP_029942445.1">
    <property type="nucleotide sequence ID" value="XM_030086585.1"/>
</dbReference>
<evidence type="ECO:0000256" key="4">
    <source>
        <dbReference type="ARBA" id="ARBA00023242"/>
    </source>
</evidence>
<evidence type="ECO:0000256" key="5">
    <source>
        <dbReference type="PROSITE-ProRule" id="PRU00042"/>
    </source>
</evidence>
<keyword evidence="4" id="KW-0539">Nucleus</keyword>
<evidence type="ECO:0000313" key="10">
    <source>
        <dbReference type="Ensembl" id="ENSSFAP00005032633.1"/>
    </source>
</evidence>
<feature type="region of interest" description="Disordered" evidence="6">
    <location>
        <begin position="1"/>
        <end position="146"/>
    </location>
</feature>
<dbReference type="PANTHER" id="PTHR16089">
    <property type="entry name" value="REST COREPRESSOR COREST PROTEIN-RELATED"/>
    <property type="match status" value="1"/>
</dbReference>
<name>A0A672HTQ3_SALFA</name>
<dbReference type="GO" id="GO:0008270">
    <property type="term" value="F:zinc ion binding"/>
    <property type="evidence" value="ECO:0007669"/>
    <property type="project" value="UniProtKB-KW"/>
</dbReference>
<dbReference type="PROSITE" id="PS51156">
    <property type="entry name" value="ELM2"/>
    <property type="match status" value="1"/>
</dbReference>
<dbReference type="GO" id="GO:0005667">
    <property type="term" value="C:transcription regulator complex"/>
    <property type="evidence" value="ECO:0007669"/>
    <property type="project" value="TreeGrafter"/>
</dbReference>
<feature type="domain" description="C2H2-type" evidence="7">
    <location>
        <begin position="407"/>
        <end position="434"/>
    </location>
</feature>
<dbReference type="InParanoid" id="A0A672HTQ3"/>
<dbReference type="GeneID" id="115384250"/>
<evidence type="ECO:0000256" key="3">
    <source>
        <dbReference type="ARBA" id="ARBA00023163"/>
    </source>
</evidence>
<feature type="domain" description="SANT" evidence="9">
    <location>
        <begin position="670"/>
        <end position="721"/>
    </location>
</feature>
<comment type="subcellular location">
    <subcellularLocation>
        <location evidence="1">Nucleus</location>
    </subcellularLocation>
</comment>
<keyword evidence="3" id="KW-0804">Transcription</keyword>
<dbReference type="InterPro" id="IPR000949">
    <property type="entry name" value="ELM2_dom"/>
</dbReference>
<dbReference type="PANTHER" id="PTHR16089:SF19">
    <property type="entry name" value="TRANSCRIPTIONAL-REGULATING FACTOR 1"/>
    <property type="match status" value="1"/>
</dbReference>
<dbReference type="SUPFAM" id="SSF46689">
    <property type="entry name" value="Homeodomain-like"/>
    <property type="match status" value="1"/>
</dbReference>
<dbReference type="GO" id="GO:0006357">
    <property type="term" value="P:regulation of transcription by RNA polymerase II"/>
    <property type="evidence" value="ECO:0007669"/>
    <property type="project" value="TreeGrafter"/>
</dbReference>
<dbReference type="InterPro" id="IPR017884">
    <property type="entry name" value="SANT_dom"/>
</dbReference>
<dbReference type="PROSITE" id="PS51293">
    <property type="entry name" value="SANT"/>
    <property type="match status" value="1"/>
</dbReference>